<gene>
    <name evidence="1" type="ORF">MLI01_25760</name>
</gene>
<comment type="caution">
    <text evidence="1">The sequence shown here is derived from an EMBL/GenBank/DDBJ whole genome shotgun (WGS) entry which is preliminary data.</text>
</comment>
<dbReference type="AlphaFoldDB" id="A0A4Y4B791"/>
<sequence>MFYDELQSSASDLADAAFVLQTDASNLVGGDAGVDAPIGRYTLKTAVDRQVDVLREATLAHQEASAALRTTLSNITDRYSDLDVELTGEEQR</sequence>
<proteinExistence type="predicted"/>
<protein>
    <submittedName>
        <fullName evidence="1">Uncharacterized protein</fullName>
    </submittedName>
</protein>
<evidence type="ECO:0000313" key="1">
    <source>
        <dbReference type="EMBL" id="GEC76431.1"/>
    </source>
</evidence>
<reference evidence="1 2" key="1">
    <citation type="submission" date="2019-06" db="EMBL/GenBank/DDBJ databases">
        <title>Whole genome shotgun sequence of Microbacterium liquefaciens NBRC 15037.</title>
        <authorList>
            <person name="Hosoyama A."/>
            <person name="Uohara A."/>
            <person name="Ohji S."/>
            <person name="Ichikawa N."/>
        </authorList>
    </citation>
    <scope>NUCLEOTIDE SEQUENCE [LARGE SCALE GENOMIC DNA]</scope>
    <source>
        <strain evidence="1 2">NBRC 15037</strain>
    </source>
</reference>
<dbReference type="Proteomes" id="UP000317410">
    <property type="component" value="Unassembled WGS sequence"/>
</dbReference>
<accession>A0A4Y4B791</accession>
<evidence type="ECO:0000313" key="2">
    <source>
        <dbReference type="Proteomes" id="UP000317410"/>
    </source>
</evidence>
<dbReference type="EMBL" id="BJNQ01000019">
    <property type="protein sequence ID" value="GEC76431.1"/>
    <property type="molecule type" value="Genomic_DNA"/>
</dbReference>
<organism evidence="1 2">
    <name type="scientific">Microbacterium maritypicum</name>
    <name type="common">Microbacterium liquefaciens</name>
    <dbReference type="NCBI Taxonomy" id="33918"/>
    <lineage>
        <taxon>Bacteria</taxon>
        <taxon>Bacillati</taxon>
        <taxon>Actinomycetota</taxon>
        <taxon>Actinomycetes</taxon>
        <taxon>Micrococcales</taxon>
        <taxon>Microbacteriaceae</taxon>
        <taxon>Microbacterium</taxon>
    </lineage>
</organism>
<name>A0A4Y4B791_MICMQ</name>